<evidence type="ECO:0000313" key="4">
    <source>
        <dbReference type="Proteomes" id="UP000230859"/>
    </source>
</evidence>
<evidence type="ECO:0000259" key="2">
    <source>
        <dbReference type="Pfam" id="PF14686"/>
    </source>
</evidence>
<feature type="domain" description="Rhamnogalacturonan lyase" evidence="2">
    <location>
        <begin position="177"/>
        <end position="222"/>
    </location>
</feature>
<protein>
    <recommendedName>
        <fullName evidence="2">Rhamnogalacturonan lyase domain-containing protein</fullName>
    </recommendedName>
</protein>
<dbReference type="SUPFAM" id="SSF49503">
    <property type="entry name" value="Cupredoxins"/>
    <property type="match status" value="1"/>
</dbReference>
<dbReference type="Gene3D" id="2.60.40.1120">
    <property type="entry name" value="Carboxypeptidase-like, regulatory domain"/>
    <property type="match status" value="1"/>
</dbReference>
<comment type="caution">
    <text evidence="3">The sequence shown here is derived from an EMBL/GenBank/DDBJ whole genome shotgun (WGS) entry which is preliminary data.</text>
</comment>
<dbReference type="Gene3D" id="2.60.40.420">
    <property type="entry name" value="Cupredoxins - blue copper proteins"/>
    <property type="match status" value="1"/>
</dbReference>
<reference evidence="3 4" key="1">
    <citation type="submission" date="2017-09" db="EMBL/GenBank/DDBJ databases">
        <title>Depth-based differentiation of microbial function through sediment-hosted aquifers and enrichment of novel symbionts in the deep terrestrial subsurface.</title>
        <authorList>
            <person name="Probst A.J."/>
            <person name="Ladd B."/>
            <person name="Jarett J.K."/>
            <person name="Geller-Mcgrath D.E."/>
            <person name="Sieber C.M."/>
            <person name="Emerson J.B."/>
            <person name="Anantharaman K."/>
            <person name="Thomas B.C."/>
            <person name="Malmstrom R."/>
            <person name="Stieglmeier M."/>
            <person name="Klingl A."/>
            <person name="Woyke T."/>
            <person name="Ryan C.M."/>
            <person name="Banfield J.F."/>
        </authorList>
    </citation>
    <scope>NUCLEOTIDE SEQUENCE [LARGE SCALE GENOMIC DNA]</scope>
    <source>
        <strain evidence="3">CG11_big_fil_rev_8_21_14_0_20_45_26</strain>
    </source>
</reference>
<feature type="chain" id="PRO_5013957226" description="Rhamnogalacturonan lyase domain-containing protein" evidence="1">
    <location>
        <begin position="20"/>
        <end position="229"/>
    </location>
</feature>
<sequence length="229" mass="25087">MKKLILSLIALLVTSSAYANGISGTVQFKGTAPAPEPLSMSADPTCAAAHSEPVYSQSVIVNDNGTLRNVFVYVKEGLEGKTFETPKESIEFDQKGCMYTPHVVGAQVGQKIQIMNSDNTLHNVHSLAEKSKQFNLGMPIQGMKLFKQFDSPEIMVKMKCDVHPWMSAYIGVLPHPYFSVTDNQGNFSIESIPAGDYVIEAWHETYGTQTQSVSVAEGEQIKVSFEFGV</sequence>
<dbReference type="Proteomes" id="UP000230859">
    <property type="component" value="Unassembled WGS sequence"/>
</dbReference>
<dbReference type="SUPFAM" id="SSF49464">
    <property type="entry name" value="Carboxypeptidase regulatory domain-like"/>
    <property type="match status" value="1"/>
</dbReference>
<organism evidence="3 4">
    <name type="scientific">Candidatus Abzuiibacterium crystallinum</name>
    <dbReference type="NCBI Taxonomy" id="1974748"/>
    <lineage>
        <taxon>Bacteria</taxon>
        <taxon>Pseudomonadati</taxon>
        <taxon>Candidatus Omnitrophota</taxon>
        <taxon>Candidatus Abzuiibacterium</taxon>
    </lineage>
</organism>
<keyword evidence="1" id="KW-0732">Signal</keyword>
<proteinExistence type="predicted"/>
<feature type="signal peptide" evidence="1">
    <location>
        <begin position="1"/>
        <end position="19"/>
    </location>
</feature>
<name>A0A2H0LRH0_9BACT</name>
<dbReference type="InterPro" id="IPR029413">
    <property type="entry name" value="RG-lyase_II"/>
</dbReference>
<gene>
    <name evidence="3" type="ORF">COV74_02535</name>
</gene>
<dbReference type="InterPro" id="IPR008972">
    <property type="entry name" value="Cupredoxin"/>
</dbReference>
<evidence type="ECO:0000256" key="1">
    <source>
        <dbReference type="SAM" id="SignalP"/>
    </source>
</evidence>
<dbReference type="AlphaFoldDB" id="A0A2H0LRH0"/>
<dbReference type="Pfam" id="PF14686">
    <property type="entry name" value="fn3_3"/>
    <property type="match status" value="1"/>
</dbReference>
<evidence type="ECO:0000313" key="3">
    <source>
        <dbReference type="EMBL" id="PIQ87040.1"/>
    </source>
</evidence>
<accession>A0A2H0LRH0</accession>
<dbReference type="InterPro" id="IPR008969">
    <property type="entry name" value="CarboxyPept-like_regulatory"/>
</dbReference>
<dbReference type="EMBL" id="PCVY01000022">
    <property type="protein sequence ID" value="PIQ87040.1"/>
    <property type="molecule type" value="Genomic_DNA"/>
</dbReference>